<gene>
    <name evidence="2" type="ORF">RCL2_002403200</name>
</gene>
<accession>A0A8H3M6G1</accession>
<dbReference type="AlphaFoldDB" id="A0A8H3M6G1"/>
<evidence type="ECO:0000313" key="2">
    <source>
        <dbReference type="EMBL" id="GES97439.1"/>
    </source>
</evidence>
<feature type="region of interest" description="Disordered" evidence="1">
    <location>
        <begin position="197"/>
        <end position="216"/>
    </location>
</feature>
<organism evidence="2 3">
    <name type="scientific">Rhizophagus clarus</name>
    <dbReference type="NCBI Taxonomy" id="94130"/>
    <lineage>
        <taxon>Eukaryota</taxon>
        <taxon>Fungi</taxon>
        <taxon>Fungi incertae sedis</taxon>
        <taxon>Mucoromycota</taxon>
        <taxon>Glomeromycotina</taxon>
        <taxon>Glomeromycetes</taxon>
        <taxon>Glomerales</taxon>
        <taxon>Glomeraceae</taxon>
        <taxon>Rhizophagus</taxon>
    </lineage>
</organism>
<proteinExistence type="predicted"/>
<name>A0A8H3M6G1_9GLOM</name>
<dbReference type="Proteomes" id="UP000615446">
    <property type="component" value="Unassembled WGS sequence"/>
</dbReference>
<dbReference type="EMBL" id="BLAL01000259">
    <property type="protein sequence ID" value="GES97439.1"/>
    <property type="molecule type" value="Genomic_DNA"/>
</dbReference>
<protein>
    <submittedName>
        <fullName evidence="2">Uncharacterized protein</fullName>
    </submittedName>
</protein>
<reference evidence="2" key="1">
    <citation type="submission" date="2019-10" db="EMBL/GenBank/DDBJ databases">
        <title>Conservation and host-specific expression of non-tandemly repeated heterogenous ribosome RNA gene in arbuscular mycorrhizal fungi.</title>
        <authorList>
            <person name="Maeda T."/>
            <person name="Kobayashi Y."/>
            <person name="Nakagawa T."/>
            <person name="Ezawa T."/>
            <person name="Yamaguchi K."/>
            <person name="Bino T."/>
            <person name="Nishimoto Y."/>
            <person name="Shigenobu S."/>
            <person name="Kawaguchi M."/>
        </authorList>
    </citation>
    <scope>NUCLEOTIDE SEQUENCE</scope>
    <source>
        <strain evidence="2">HR1</strain>
    </source>
</reference>
<comment type="caution">
    <text evidence="2">The sequence shown here is derived from an EMBL/GenBank/DDBJ whole genome shotgun (WGS) entry which is preliminary data.</text>
</comment>
<evidence type="ECO:0000313" key="3">
    <source>
        <dbReference type="Proteomes" id="UP000615446"/>
    </source>
</evidence>
<evidence type="ECO:0000256" key="1">
    <source>
        <dbReference type="SAM" id="MobiDB-lite"/>
    </source>
</evidence>
<sequence length="216" mass="24628">MADARREPLYNIIGPIFAKHEQYTGQEPLDEYLDKVWNSISHLDGSMTALENANAVDFDNVIKCGLLKTKLGGKYIPVPVNDPYTAGNPAINSPATLRTWMRAKYQCENIERNPAISSQVSFQQLATPQEIPPIPKKDDFKIRLARDLAYTGIGTDDATLENFIYKELKKRLGGQTAHDEVEDPEDFEEEYIEEYIEDSEEEEVEEDDEYIDADKF</sequence>